<evidence type="ECO:0000313" key="2">
    <source>
        <dbReference type="Proteomes" id="UP001176940"/>
    </source>
</evidence>
<dbReference type="EMBL" id="CAUEEQ010021594">
    <property type="protein sequence ID" value="CAJ0943741.1"/>
    <property type="molecule type" value="Genomic_DNA"/>
</dbReference>
<comment type="caution">
    <text evidence="1">The sequence shown here is derived from an EMBL/GenBank/DDBJ whole genome shotgun (WGS) entry which is preliminary data.</text>
</comment>
<name>A0ABN9LJR4_9NEOB</name>
<dbReference type="Proteomes" id="UP001176940">
    <property type="component" value="Unassembled WGS sequence"/>
</dbReference>
<sequence>MRRGSGSRKRHLQSQNSVTGRDMLVYNISSYNLSPPELTVLQKGLSFCPTPSFREFQLDQELQRFFRNLRLKAHFATVDSGAVHSSSISVSDRSVFSLKELNLALSSNYNPPKTYHPVETYISFVSHDIQSKCALINQGLLSIKRNCTPIEKRALEDLKSNKSITIKPADKGGAVVVMDTSFYISMVRQHLDDVNTYMPVDRDPTREITQEIKQIVDSFKEQNVIDSKLAEYLINKHPVVPVFYALPKIHKHQTLPPGRPIVASTDSLLAPLAKTVEKILTPLLGNIVSFIKDTPDFLDGLNSLGTLCWDRYGVKYGATLRQYLYGFFRGKLRVYPSLVPETFVVLEEVHR</sequence>
<protein>
    <submittedName>
        <fullName evidence="1">Uncharacterized protein</fullName>
    </submittedName>
</protein>
<dbReference type="PANTHER" id="PTHR21301:SF12">
    <property type="match status" value="1"/>
</dbReference>
<organism evidence="1 2">
    <name type="scientific">Ranitomeya imitator</name>
    <name type="common">mimic poison frog</name>
    <dbReference type="NCBI Taxonomy" id="111125"/>
    <lineage>
        <taxon>Eukaryota</taxon>
        <taxon>Metazoa</taxon>
        <taxon>Chordata</taxon>
        <taxon>Craniata</taxon>
        <taxon>Vertebrata</taxon>
        <taxon>Euteleostomi</taxon>
        <taxon>Amphibia</taxon>
        <taxon>Batrachia</taxon>
        <taxon>Anura</taxon>
        <taxon>Neobatrachia</taxon>
        <taxon>Hyloidea</taxon>
        <taxon>Dendrobatidae</taxon>
        <taxon>Dendrobatinae</taxon>
        <taxon>Ranitomeya</taxon>
    </lineage>
</organism>
<reference evidence="1" key="1">
    <citation type="submission" date="2023-07" db="EMBL/GenBank/DDBJ databases">
        <authorList>
            <person name="Stuckert A."/>
        </authorList>
    </citation>
    <scope>NUCLEOTIDE SEQUENCE</scope>
</reference>
<dbReference type="PANTHER" id="PTHR21301">
    <property type="entry name" value="REVERSE TRANSCRIPTASE"/>
    <property type="match status" value="1"/>
</dbReference>
<gene>
    <name evidence="1" type="ORF">RIMI_LOCUS10111687</name>
</gene>
<accession>A0ABN9LJR4</accession>
<evidence type="ECO:0000313" key="1">
    <source>
        <dbReference type="EMBL" id="CAJ0943741.1"/>
    </source>
</evidence>
<proteinExistence type="predicted"/>
<keyword evidence="2" id="KW-1185">Reference proteome</keyword>